<name>A0ABQ5F0D3_9ASTR</name>
<feature type="compositionally biased region" description="Basic and acidic residues" evidence="1">
    <location>
        <begin position="393"/>
        <end position="405"/>
    </location>
</feature>
<keyword evidence="3" id="KW-0548">Nucleotidyltransferase</keyword>
<keyword evidence="3" id="KW-0695">RNA-directed DNA polymerase</keyword>
<dbReference type="SUPFAM" id="SSF56219">
    <property type="entry name" value="DNase I-like"/>
    <property type="match status" value="1"/>
</dbReference>
<comment type="caution">
    <text evidence="3">The sequence shown here is derived from an EMBL/GenBank/DDBJ whole genome shotgun (WGS) entry which is preliminary data.</text>
</comment>
<protein>
    <submittedName>
        <fullName evidence="3">RNA-directed DNA polymerase, eukaryota, reverse transcriptase zinc-binding domain protein</fullName>
    </submittedName>
</protein>
<organism evidence="3 4">
    <name type="scientific">Tanacetum coccineum</name>
    <dbReference type="NCBI Taxonomy" id="301880"/>
    <lineage>
        <taxon>Eukaryota</taxon>
        <taxon>Viridiplantae</taxon>
        <taxon>Streptophyta</taxon>
        <taxon>Embryophyta</taxon>
        <taxon>Tracheophyta</taxon>
        <taxon>Spermatophyta</taxon>
        <taxon>Magnoliopsida</taxon>
        <taxon>eudicotyledons</taxon>
        <taxon>Gunneridae</taxon>
        <taxon>Pentapetalae</taxon>
        <taxon>asterids</taxon>
        <taxon>campanulids</taxon>
        <taxon>Asterales</taxon>
        <taxon>Asteraceae</taxon>
        <taxon>Asteroideae</taxon>
        <taxon>Anthemideae</taxon>
        <taxon>Anthemidinae</taxon>
        <taxon>Tanacetum</taxon>
    </lineage>
</organism>
<feature type="region of interest" description="Disordered" evidence="1">
    <location>
        <begin position="393"/>
        <end position="412"/>
    </location>
</feature>
<dbReference type="Pfam" id="PF14111">
    <property type="entry name" value="DUF4283"/>
    <property type="match status" value="1"/>
</dbReference>
<dbReference type="Proteomes" id="UP001151760">
    <property type="component" value="Unassembled WGS sequence"/>
</dbReference>
<reference evidence="3" key="2">
    <citation type="submission" date="2022-01" db="EMBL/GenBank/DDBJ databases">
        <authorList>
            <person name="Yamashiro T."/>
            <person name="Shiraishi A."/>
            <person name="Satake H."/>
            <person name="Nakayama K."/>
        </authorList>
    </citation>
    <scope>NUCLEOTIDE SEQUENCE</scope>
</reference>
<accession>A0ABQ5F0D3</accession>
<evidence type="ECO:0000313" key="3">
    <source>
        <dbReference type="EMBL" id="GJT56728.1"/>
    </source>
</evidence>
<dbReference type="InterPro" id="IPR036691">
    <property type="entry name" value="Endo/exonu/phosph_ase_sf"/>
</dbReference>
<dbReference type="GO" id="GO:0003964">
    <property type="term" value="F:RNA-directed DNA polymerase activity"/>
    <property type="evidence" value="ECO:0007669"/>
    <property type="project" value="UniProtKB-KW"/>
</dbReference>
<dbReference type="EMBL" id="BQNB010016871">
    <property type="protein sequence ID" value="GJT56728.1"/>
    <property type="molecule type" value="Genomic_DNA"/>
</dbReference>
<dbReference type="PANTHER" id="PTHR33116:SF84">
    <property type="entry name" value="RNA-DIRECTED DNA POLYMERASE"/>
    <property type="match status" value="1"/>
</dbReference>
<gene>
    <name evidence="3" type="ORF">Tco_0991782</name>
</gene>
<proteinExistence type="predicted"/>
<sequence>MSFTLQRPRWCVRVPNKFEDIICTLNQKNNSQIGDNDEQLENDKINEGIKEIGVNDESKAFDDGEKEVMRIGESNKSYAKQVTIGDCVDNKLNHIPTLINENGQEFVIFNDEIISKGSRKWELAACGYFIGYRMSIQELRYHIYRMWSKFGLRHILNNGNGVFVFIFDNQQGLQTVIESDLWIVNNKPMVVQKWNPPLEAWSIKGLSTLASRIGKPLIMDAMTTKMCNQGISRLGYARVLVEVNAKKGLEDHIDVLYKNSNSGEQFVKKEKIEEQVLEHAKANANMNNVEGRKVNEGKRYMQQNRKPVEKKYEAQKFIYRKKNKEGDKDVVKNINKSDCPKNYKTPQHPQRKIWNVNERVIKDVRSTSNTYAILQDMEEDFVLTKLNTKEKQEVEKQQSKEKENVEVGTNDDTDIELDENGVYINKSGTARFMTDNEVSGMGSDLLTKLLETHMKKNRIDKVCMNVFGSWYWQTNVGLSRKGCRLAVGWDNNHVNCTLMNSTEQSMVYMVEVLNHKRSFYCTFIYAANKGKDRRELWKELNLNKRIVGNSAWIIMGDVNVSLNLKDHSEVMSNNLFLTKFNNAHALFLPYGISDHSPAILKIPQVLTKKKKSFRPANYITDKEEFKILVKENRRWRYKLKAKLHSVQVKINEDPTSKVLRDEGIADALSEYKEAVLDEEKLLRQKTKITWLKEGDKNSAYFHKVLKGRLNRNKIMSICVEDGKRYDNCDVAKHLDNDTKSDISNIFPFKEGKLPVRYLGVLLVTKKIGVADCKQLVDRVNRKINDWKNKSLSYAGRAQLIAFVLGSMQVYWGSVFLLPKTVVNEIEKMFKRFLWNCGESYKGKAKVAWK</sequence>
<reference evidence="3" key="1">
    <citation type="journal article" date="2022" name="Int. J. Mol. Sci.">
        <title>Draft Genome of Tanacetum Coccineum: Genomic Comparison of Closely Related Tanacetum-Family Plants.</title>
        <authorList>
            <person name="Yamashiro T."/>
            <person name="Shiraishi A."/>
            <person name="Nakayama K."/>
            <person name="Satake H."/>
        </authorList>
    </citation>
    <scope>NUCLEOTIDE SEQUENCE</scope>
</reference>
<keyword evidence="3" id="KW-0808">Transferase</keyword>
<evidence type="ECO:0000259" key="2">
    <source>
        <dbReference type="Pfam" id="PF14111"/>
    </source>
</evidence>
<feature type="domain" description="DUF4283" evidence="2">
    <location>
        <begin position="120"/>
        <end position="196"/>
    </location>
</feature>
<dbReference type="PANTHER" id="PTHR33116">
    <property type="entry name" value="REVERSE TRANSCRIPTASE ZINC-BINDING DOMAIN-CONTAINING PROTEIN-RELATED-RELATED"/>
    <property type="match status" value="1"/>
</dbReference>
<dbReference type="InterPro" id="IPR025558">
    <property type="entry name" value="DUF4283"/>
</dbReference>
<evidence type="ECO:0000313" key="4">
    <source>
        <dbReference type="Proteomes" id="UP001151760"/>
    </source>
</evidence>
<dbReference type="Gene3D" id="3.60.10.10">
    <property type="entry name" value="Endonuclease/exonuclease/phosphatase"/>
    <property type="match status" value="1"/>
</dbReference>
<evidence type="ECO:0000256" key="1">
    <source>
        <dbReference type="SAM" id="MobiDB-lite"/>
    </source>
</evidence>
<keyword evidence="4" id="KW-1185">Reference proteome</keyword>